<keyword evidence="3 9" id="KW-0347">Helicase</keyword>
<keyword evidence="5" id="KW-0413">Isomerase</keyword>
<evidence type="ECO:0000259" key="10">
    <source>
        <dbReference type="PROSITE" id="PS51198"/>
    </source>
</evidence>
<keyword evidence="1 9" id="KW-0547">Nucleotide-binding</keyword>
<dbReference type="Gene3D" id="1.10.486.10">
    <property type="entry name" value="PCRA, domain 4"/>
    <property type="match status" value="1"/>
</dbReference>
<dbReference type="InterPro" id="IPR014017">
    <property type="entry name" value="DNA_helicase_UvrD-like_C"/>
</dbReference>
<keyword evidence="4 9" id="KW-0067">ATP-binding</keyword>
<accession>A0ABT3L499</accession>
<dbReference type="EMBL" id="JAIHOM010000034">
    <property type="protein sequence ID" value="MCW6036331.1"/>
    <property type="molecule type" value="Genomic_DNA"/>
</dbReference>
<evidence type="ECO:0000313" key="12">
    <source>
        <dbReference type="EMBL" id="MCW6036331.1"/>
    </source>
</evidence>
<keyword evidence="2 9" id="KW-0378">Hydrolase</keyword>
<dbReference type="PANTHER" id="PTHR11070">
    <property type="entry name" value="UVRD / RECB / PCRA DNA HELICASE FAMILY MEMBER"/>
    <property type="match status" value="1"/>
</dbReference>
<dbReference type="RefSeq" id="WP_265264086.1">
    <property type="nucleotide sequence ID" value="NZ_JAIHOM010000034.1"/>
</dbReference>
<dbReference type="SUPFAM" id="SSF52540">
    <property type="entry name" value="P-loop containing nucleoside triphosphate hydrolases"/>
    <property type="match status" value="1"/>
</dbReference>
<dbReference type="GO" id="GO:0004386">
    <property type="term" value="F:helicase activity"/>
    <property type="evidence" value="ECO:0007669"/>
    <property type="project" value="UniProtKB-KW"/>
</dbReference>
<evidence type="ECO:0000259" key="11">
    <source>
        <dbReference type="PROSITE" id="PS51217"/>
    </source>
</evidence>
<name>A0ABT3L499_9CYAN</name>
<evidence type="ECO:0000256" key="4">
    <source>
        <dbReference type="ARBA" id="ARBA00022840"/>
    </source>
</evidence>
<evidence type="ECO:0000256" key="8">
    <source>
        <dbReference type="ARBA" id="ARBA00048988"/>
    </source>
</evidence>
<reference evidence="12 13" key="1">
    <citation type="submission" date="2021-08" db="EMBL/GenBank/DDBJ databases">
        <title>Draft genome sequence of Spirulina subsalsa with high tolerance to salinity and hype-accumulation of phycocyanin.</title>
        <authorList>
            <person name="Pei H."/>
            <person name="Jiang L."/>
        </authorList>
    </citation>
    <scope>NUCLEOTIDE SEQUENCE [LARGE SCALE GENOMIC DNA]</scope>
    <source>
        <strain evidence="12 13">FACHB-351</strain>
    </source>
</reference>
<gene>
    <name evidence="12" type="ORF">K4A83_08610</name>
</gene>
<dbReference type="PANTHER" id="PTHR11070:SF2">
    <property type="entry name" value="ATP-DEPENDENT DNA HELICASE SRS2"/>
    <property type="match status" value="1"/>
</dbReference>
<evidence type="ECO:0000256" key="3">
    <source>
        <dbReference type="ARBA" id="ARBA00022806"/>
    </source>
</evidence>
<keyword evidence="13" id="KW-1185">Reference proteome</keyword>
<dbReference type="PROSITE" id="PS51217">
    <property type="entry name" value="UVRD_HELICASE_CTER"/>
    <property type="match status" value="1"/>
</dbReference>
<dbReference type="Pfam" id="PF00580">
    <property type="entry name" value="UvrD-helicase"/>
    <property type="match status" value="1"/>
</dbReference>
<dbReference type="Proteomes" id="UP001526426">
    <property type="component" value="Unassembled WGS sequence"/>
</dbReference>
<dbReference type="Pfam" id="PF13361">
    <property type="entry name" value="UvrD_C"/>
    <property type="match status" value="1"/>
</dbReference>
<comment type="catalytic activity">
    <reaction evidence="8">
        <text>ATP + H2O = ADP + phosphate + H(+)</text>
        <dbReference type="Rhea" id="RHEA:13065"/>
        <dbReference type="ChEBI" id="CHEBI:15377"/>
        <dbReference type="ChEBI" id="CHEBI:15378"/>
        <dbReference type="ChEBI" id="CHEBI:30616"/>
        <dbReference type="ChEBI" id="CHEBI:43474"/>
        <dbReference type="ChEBI" id="CHEBI:456216"/>
        <dbReference type="EC" id="5.6.2.4"/>
    </reaction>
</comment>
<evidence type="ECO:0000256" key="2">
    <source>
        <dbReference type="ARBA" id="ARBA00022801"/>
    </source>
</evidence>
<feature type="domain" description="UvrD-like helicase C-terminal" evidence="11">
    <location>
        <begin position="358"/>
        <end position="639"/>
    </location>
</feature>
<evidence type="ECO:0000256" key="7">
    <source>
        <dbReference type="ARBA" id="ARBA00034808"/>
    </source>
</evidence>
<sequence length="782" mass="88195">MDTLVSSLQEETLTQLRQGLRPGQRSLADWQGGRLAVSAVPGAGKSHSMAVGAAIAIARHQLNGRKQLILVTFTRTAAASIKSKVKKNLQALRLPQLGFQVYTLHGLAFSIASRHPEASGIDLETFTLISPNQNHYLVKEAVEQWIRENPALYQTLLEGTEFDGEEAERLRRQSVLRTEVLPKLAMTVIQEAKSSGFMPEELREVSAGVEDPYQTLTIAAGLYTKVQQLMERRNFIDYDDMILAARRVLDSPKPRPIWQDQVFAVFEDEAQDSTPLQTELLEILATPVEGSPDPNIVRVGDPNQAINSTFTPADPIYFNHFCEQCARVASRDGTRLATMNQAGRSCTPILKAANYVLHWVNKTWNPNDAQNRPFRDQDICPVDPHDPQPNPPPTAQGVEIHYPEDIYQTVEQIGQRIQQLLTENPHHSAAILVRENRQGRFIGEQLAEWEKVTKIKVHEVGAGGRQSEIPNEMLKLLQFVDRPHSPDNLKAALEVLDKREIIPTQDLNALATAPEQFLYPTPLDPPQKKPVQIARKACCQMLNARLELPYYQLISFFGMTLGYQSGELATVQKLADRVWRQMEGVGEAFPRNRSLKAIISVLQDMVSSEDFENINEEPEEQPEIKPGQVTIITMHKAKGLDWDYVFLPFLHHDILPGSPWIPRSAQFLGDFTLPEIARAQVRVAVHNRHLDQTTDSHDPTPLPNPQEAWQLANQLKQAEEYRLFYVAMTRAKRLLWMSAAQKCPFRWSVFSRQGGDNLQNKEPATVLKALEAFLRQPKSANN</sequence>
<dbReference type="InterPro" id="IPR014016">
    <property type="entry name" value="UvrD-like_ATP-bd"/>
</dbReference>
<proteinExistence type="predicted"/>
<evidence type="ECO:0000256" key="5">
    <source>
        <dbReference type="ARBA" id="ARBA00023235"/>
    </source>
</evidence>
<evidence type="ECO:0000256" key="1">
    <source>
        <dbReference type="ARBA" id="ARBA00022741"/>
    </source>
</evidence>
<dbReference type="PROSITE" id="PS51198">
    <property type="entry name" value="UVRD_HELICASE_ATP_BIND"/>
    <property type="match status" value="1"/>
</dbReference>
<evidence type="ECO:0000256" key="9">
    <source>
        <dbReference type="PROSITE-ProRule" id="PRU00560"/>
    </source>
</evidence>
<comment type="caution">
    <text evidence="12">The sequence shown here is derived from an EMBL/GenBank/DDBJ whole genome shotgun (WGS) entry which is preliminary data.</text>
</comment>
<feature type="binding site" evidence="9">
    <location>
        <begin position="39"/>
        <end position="46"/>
    </location>
    <ligand>
        <name>ATP</name>
        <dbReference type="ChEBI" id="CHEBI:30616"/>
    </ligand>
</feature>
<evidence type="ECO:0000256" key="6">
    <source>
        <dbReference type="ARBA" id="ARBA00034617"/>
    </source>
</evidence>
<dbReference type="InterPro" id="IPR027417">
    <property type="entry name" value="P-loop_NTPase"/>
</dbReference>
<dbReference type="InterPro" id="IPR000212">
    <property type="entry name" value="DNA_helicase_UvrD/REP"/>
</dbReference>
<protein>
    <recommendedName>
        <fullName evidence="7">DNA 3'-5' helicase</fullName>
        <ecNumber evidence="7">5.6.2.4</ecNumber>
    </recommendedName>
</protein>
<organism evidence="12 13">
    <name type="scientific">Spirulina subsalsa FACHB-351</name>
    <dbReference type="NCBI Taxonomy" id="234711"/>
    <lineage>
        <taxon>Bacteria</taxon>
        <taxon>Bacillati</taxon>
        <taxon>Cyanobacteriota</taxon>
        <taxon>Cyanophyceae</taxon>
        <taxon>Spirulinales</taxon>
        <taxon>Spirulinaceae</taxon>
        <taxon>Spirulina</taxon>
    </lineage>
</organism>
<feature type="domain" description="UvrD-like helicase ATP-binding" evidence="10">
    <location>
        <begin position="18"/>
        <end position="346"/>
    </location>
</feature>
<dbReference type="EC" id="5.6.2.4" evidence="7"/>
<dbReference type="Gene3D" id="3.40.50.300">
    <property type="entry name" value="P-loop containing nucleotide triphosphate hydrolases"/>
    <property type="match status" value="3"/>
</dbReference>
<comment type="catalytic activity">
    <reaction evidence="6">
        <text>Couples ATP hydrolysis with the unwinding of duplex DNA by translocating in the 3'-5' direction.</text>
        <dbReference type="EC" id="5.6.2.4"/>
    </reaction>
</comment>
<evidence type="ECO:0000313" key="13">
    <source>
        <dbReference type="Proteomes" id="UP001526426"/>
    </source>
</evidence>